<dbReference type="InterPro" id="IPR031139">
    <property type="entry name" value="RPGRIP1_fam"/>
</dbReference>
<accession>A0ABQ8UCB3</accession>
<keyword evidence="8" id="KW-1133">Transmembrane helix</keyword>
<protein>
    <recommendedName>
        <fullName evidence="9">RPGR-interacting protein 1 first C2 domain-containing protein</fullName>
    </recommendedName>
</protein>
<comment type="similarity">
    <text evidence="2">Belongs to the RPGRIP1 family.</text>
</comment>
<evidence type="ECO:0000256" key="5">
    <source>
        <dbReference type="ARBA" id="ARBA00023273"/>
    </source>
</evidence>
<keyword evidence="5" id="KW-0966">Cell projection</keyword>
<evidence type="ECO:0000256" key="6">
    <source>
        <dbReference type="SAM" id="Coils"/>
    </source>
</evidence>
<dbReference type="InterPro" id="IPR021656">
    <property type="entry name" value="C2-C2_1"/>
</dbReference>
<sequence>MHDLEAKFLDLKTENDRLKQNKAEQEQKLRQAATKIARIREDVNKKFDLDQGNPRGTRRDVEMETKVEELQSRLAQVSEQNSMLKQKVRLLPPTAPPPPRRKPHPLLDRGRKLQAPQRKPARPASAYPPHRSISPRTQASEAWAEGRTEQGDAEVFDMLRAEVADRETILHLREEQVTHERAQLEANLQLAKLEVEQRDQVILQQQQQLLEAQQEIERIRQENALALEPLRNETHQQLEQLQADLKEKSMAVGVLKARYEHLEAAHTTLLENHTRVIAETDKLRAQLGQEQDKRLELKHQLDMGRFNEDRIKEAMVQMPRLDISDTPPFAPHTLHPTPHLLILAMVQITTLTQEKEALEKENANLMAVALAAKKQVEAETQGRFGLLQRELEDVRAQGRTLTQELAAAKRDLGTAQADLLAARKERDALQLQNFELLEQHRLVAERMDLLAAQGTEDRKILEEALGIVRKYRASGSAASGMDLVAFLTGGMSLGTGPGRPLEEGSIGLGLHDLQQQFLTHTSFCLLFSVGDVLVVQVRQELHDLQQQFVALGLERDRVTDMLANEKALHTATGRRLEEANQRLAGIQRDIEAAKRDLATQKVAYEGELERMRGRLRDRRADALGMVDEAVELAEGENLVKITLIGATLSGAHFGDGASLSTLAAVDFFMHDTQATQPAQGLLPDFNFMARYRVTSDAFLLHYMHTHPVEIQLFRCDRGDIVLAATAELRLNRLLTSGPSLECDIDLRAPDMPDGAVVGRLHVAAEVYLPLQQAVPNFESLLTAAQAYRCPSCVEGDVGSRYRVVWSVPIKSAAAPPFPCSPLGRLEHLPPPAPLPLPAAPPREVRLDAPALLHFRIRSCSGLCRPVAALPPAGVEGTAGLPGLPNPYVLRAKSAPYFDYAYRMEVLWTEDLMHSLQQRPGIDILHRMEEMPESRSATTIVNWGHENGPPPGGPAAILPRPADLIIGAAQVPLGALVTGPSRRITGSYPLMSPKGEPRGEVTLEVYVLPQGPPEEEEEATMPFFRFPSLTRPTSRLICPRGAPSLRVLLRCRRWVPPSHRPGVGTTATTTTAAGDLTADLSGVLSSRDKSLLQAHAIRACSKVWRAVYFGVNLVCCVVGVAGWWVLSSRDKSLLQEPAPRQASDRHPACSGFTALIAIHSFAMNDESWAALSQLFYKSSSELLPTKF</sequence>
<organism evidence="10 11">
    <name type="scientific">Paratrimastix pyriformis</name>
    <dbReference type="NCBI Taxonomy" id="342808"/>
    <lineage>
        <taxon>Eukaryota</taxon>
        <taxon>Metamonada</taxon>
        <taxon>Preaxostyla</taxon>
        <taxon>Paratrimastigidae</taxon>
        <taxon>Paratrimastix</taxon>
    </lineage>
</organism>
<dbReference type="EMBL" id="JAPMOS010000103">
    <property type="protein sequence ID" value="KAJ4455536.1"/>
    <property type="molecule type" value="Genomic_DNA"/>
</dbReference>
<feature type="coiled-coil region" evidence="6">
    <location>
        <begin position="341"/>
        <end position="425"/>
    </location>
</feature>
<feature type="domain" description="RPGR-interacting protein 1 first C2" evidence="9">
    <location>
        <begin position="630"/>
        <end position="766"/>
    </location>
</feature>
<evidence type="ECO:0000256" key="8">
    <source>
        <dbReference type="SAM" id="Phobius"/>
    </source>
</evidence>
<feature type="coiled-coil region" evidence="6">
    <location>
        <begin position="1"/>
        <end position="87"/>
    </location>
</feature>
<evidence type="ECO:0000259" key="9">
    <source>
        <dbReference type="Pfam" id="PF11618"/>
    </source>
</evidence>
<gene>
    <name evidence="10" type="ORF">PAPYR_9479</name>
</gene>
<keyword evidence="11" id="KW-1185">Reference proteome</keyword>
<proteinExistence type="inferred from homology"/>
<feature type="region of interest" description="Disordered" evidence="7">
    <location>
        <begin position="112"/>
        <end position="149"/>
    </location>
</feature>
<reference evidence="10" key="1">
    <citation type="journal article" date="2022" name="bioRxiv">
        <title>Genomics of Preaxostyla Flagellates Illuminates Evolutionary Transitions and the Path Towards Mitochondrial Loss.</title>
        <authorList>
            <person name="Novak L.V.F."/>
            <person name="Treitli S.C."/>
            <person name="Pyrih J."/>
            <person name="Halakuc P."/>
            <person name="Pipaliya S.V."/>
            <person name="Vacek V."/>
            <person name="Brzon O."/>
            <person name="Soukal P."/>
            <person name="Eme L."/>
            <person name="Dacks J.B."/>
            <person name="Karnkowska A."/>
            <person name="Elias M."/>
            <person name="Hampl V."/>
        </authorList>
    </citation>
    <scope>NUCLEOTIDE SEQUENCE</scope>
    <source>
        <strain evidence="10">RCP-MX</strain>
    </source>
</reference>
<evidence type="ECO:0000313" key="11">
    <source>
        <dbReference type="Proteomes" id="UP001141327"/>
    </source>
</evidence>
<evidence type="ECO:0000256" key="1">
    <source>
        <dbReference type="ARBA" id="ARBA00004138"/>
    </source>
</evidence>
<dbReference type="Proteomes" id="UP001141327">
    <property type="component" value="Unassembled WGS sequence"/>
</dbReference>
<keyword evidence="4" id="KW-0969">Cilium</keyword>
<evidence type="ECO:0000256" key="7">
    <source>
        <dbReference type="SAM" id="MobiDB-lite"/>
    </source>
</evidence>
<dbReference type="Gene3D" id="2.60.40.150">
    <property type="entry name" value="C2 domain"/>
    <property type="match status" value="1"/>
</dbReference>
<dbReference type="Pfam" id="PF11618">
    <property type="entry name" value="C2-C2_1"/>
    <property type="match status" value="1"/>
</dbReference>
<evidence type="ECO:0000256" key="2">
    <source>
        <dbReference type="ARBA" id="ARBA00006042"/>
    </source>
</evidence>
<name>A0ABQ8UCB3_9EUKA</name>
<keyword evidence="8" id="KW-0812">Transmembrane</keyword>
<evidence type="ECO:0000256" key="4">
    <source>
        <dbReference type="ARBA" id="ARBA00023069"/>
    </source>
</evidence>
<evidence type="ECO:0000313" key="10">
    <source>
        <dbReference type="EMBL" id="KAJ4455536.1"/>
    </source>
</evidence>
<dbReference type="SUPFAM" id="SSF49562">
    <property type="entry name" value="C2 domain (Calcium/lipid-binding domain, CaLB)"/>
    <property type="match status" value="1"/>
</dbReference>
<dbReference type="PANTHER" id="PTHR14240">
    <property type="entry name" value="RETINITIS PIGMENTOSA GTPASE REGULATOR-INTERACTING PROTEIN"/>
    <property type="match status" value="1"/>
</dbReference>
<feature type="coiled-coil region" evidence="6">
    <location>
        <begin position="174"/>
        <end position="258"/>
    </location>
</feature>
<feature type="transmembrane region" description="Helical" evidence="8">
    <location>
        <begin position="1105"/>
        <end position="1125"/>
    </location>
</feature>
<comment type="subcellular location">
    <subcellularLocation>
        <location evidence="1">Cell projection</location>
        <location evidence="1">Cilium</location>
    </subcellularLocation>
</comment>
<comment type="caution">
    <text evidence="10">The sequence shown here is derived from an EMBL/GenBank/DDBJ whole genome shotgun (WGS) entry which is preliminary data.</text>
</comment>
<dbReference type="InterPro" id="IPR035892">
    <property type="entry name" value="C2_domain_sf"/>
</dbReference>
<evidence type="ECO:0000256" key="3">
    <source>
        <dbReference type="ARBA" id="ARBA00023054"/>
    </source>
</evidence>
<keyword evidence="3 6" id="KW-0175">Coiled coil</keyword>
<keyword evidence="8" id="KW-0472">Membrane</keyword>